<keyword evidence="2" id="KW-1185">Reference proteome</keyword>
<dbReference type="Proteomes" id="UP000233551">
    <property type="component" value="Unassembled WGS sequence"/>
</dbReference>
<evidence type="ECO:0000313" key="2">
    <source>
        <dbReference type="Proteomes" id="UP000233551"/>
    </source>
</evidence>
<protein>
    <submittedName>
        <fullName evidence="1">Uncharacterized protein</fullName>
    </submittedName>
</protein>
<name>A0A2I0KWN1_PUNGR</name>
<accession>A0A2I0KWN1</accession>
<organism evidence="1 2">
    <name type="scientific">Punica granatum</name>
    <name type="common">Pomegranate</name>
    <dbReference type="NCBI Taxonomy" id="22663"/>
    <lineage>
        <taxon>Eukaryota</taxon>
        <taxon>Viridiplantae</taxon>
        <taxon>Streptophyta</taxon>
        <taxon>Embryophyta</taxon>
        <taxon>Tracheophyta</taxon>
        <taxon>Spermatophyta</taxon>
        <taxon>Magnoliopsida</taxon>
        <taxon>eudicotyledons</taxon>
        <taxon>Gunneridae</taxon>
        <taxon>Pentapetalae</taxon>
        <taxon>rosids</taxon>
        <taxon>malvids</taxon>
        <taxon>Myrtales</taxon>
        <taxon>Lythraceae</taxon>
        <taxon>Punica</taxon>
    </lineage>
</organism>
<proteinExistence type="predicted"/>
<dbReference type="AlphaFoldDB" id="A0A2I0KWN1"/>
<reference evidence="1 2" key="1">
    <citation type="submission" date="2017-11" db="EMBL/GenBank/DDBJ databases">
        <title>De-novo sequencing of pomegranate (Punica granatum L.) genome.</title>
        <authorList>
            <person name="Akparov Z."/>
            <person name="Amiraslanov A."/>
            <person name="Hajiyeva S."/>
            <person name="Abbasov M."/>
            <person name="Kaur K."/>
            <person name="Hamwieh A."/>
            <person name="Solovyev V."/>
            <person name="Salamov A."/>
            <person name="Braich B."/>
            <person name="Kosarev P."/>
            <person name="Mahmoud A."/>
            <person name="Hajiyev E."/>
            <person name="Babayeva S."/>
            <person name="Izzatullayeva V."/>
            <person name="Mammadov A."/>
            <person name="Mammadov A."/>
            <person name="Sharifova S."/>
            <person name="Ojaghi J."/>
            <person name="Eynullazada K."/>
            <person name="Bayramov B."/>
            <person name="Abdulazimova A."/>
            <person name="Shahmuradov I."/>
        </authorList>
    </citation>
    <scope>NUCLEOTIDE SEQUENCE [LARGE SCALE GENOMIC DNA]</scope>
    <source>
        <strain evidence="2">cv. AG2017</strain>
        <tissue evidence="1">Leaf</tissue>
    </source>
</reference>
<comment type="caution">
    <text evidence="1">The sequence shown here is derived from an EMBL/GenBank/DDBJ whole genome shotgun (WGS) entry which is preliminary data.</text>
</comment>
<gene>
    <name evidence="1" type="ORF">CRG98_006739</name>
</gene>
<sequence length="218" mass="23754">MPHNHTEREQCFKLSLGSHIDTPNDFRVTEQAYPSSERTIRVDPINLGAKNHHGHLEGSLGYPGPLTLPQNSIGIHRGEFRPENCPVGPISRTHSLSGDLCRTIRVDPINLGAKNHHGHLEGSLGYPGPLTLPQNSIGSLRGDVRLDLCQSGLSRLFGSIQRKIAQTRPTKGPTQLFTVPSRIPGLVTLSGPFGFRGYFGHFDQIILDLPGLVLVAVS</sequence>
<evidence type="ECO:0000313" key="1">
    <source>
        <dbReference type="EMBL" id="PKI72871.1"/>
    </source>
</evidence>
<dbReference type="EMBL" id="PGOL01000306">
    <property type="protein sequence ID" value="PKI72871.1"/>
    <property type="molecule type" value="Genomic_DNA"/>
</dbReference>